<dbReference type="Gene3D" id="1.20.200.10">
    <property type="entry name" value="Fumarase/aspartase (Central domain)"/>
    <property type="match status" value="1"/>
</dbReference>
<dbReference type="EC" id="5.5.1.2" evidence="2"/>
<comment type="similarity">
    <text evidence="1">Belongs to the class-II fumarase/aspartase family.</text>
</comment>
<dbReference type="GO" id="GO:0047472">
    <property type="term" value="F:3-carboxy-cis,cis-muconate cycloisomerase activity"/>
    <property type="evidence" value="ECO:0007669"/>
    <property type="project" value="UniProtKB-UniRule"/>
</dbReference>
<dbReference type="InterPro" id="IPR022761">
    <property type="entry name" value="Fumarate_lyase_N"/>
</dbReference>
<proteinExistence type="inferred from homology"/>
<dbReference type="NCBIfam" id="TIGR02426">
    <property type="entry name" value="protocat_pcaB"/>
    <property type="match status" value="1"/>
</dbReference>
<dbReference type="PRINTS" id="PR00149">
    <property type="entry name" value="FUMRATELYASE"/>
</dbReference>
<dbReference type="PROSITE" id="PS00163">
    <property type="entry name" value="FUMARATE_LYASES"/>
    <property type="match status" value="1"/>
</dbReference>
<dbReference type="Gene3D" id="1.10.40.30">
    <property type="entry name" value="Fumarase/aspartase (C-terminal domain)"/>
    <property type="match status" value="1"/>
</dbReference>
<sequence>MAGRLVNALGSSALAAEAFSDHATLRHMLRFEAALAQAAAEAGLIPKRAAPVIVKACDPALYDFAALADSARRTATLTVPVVKALTDEVAKRDADAAGYVHWGATSQDVIDTAMVLQLGEALPPLLKELDDIVSAFANLARKHRRTPMLGRTLLQPATPIALGQKIAGWASDIARAARRLEASFKETQVVQFGGASGSLSALGDKAEPVMLSLAKRLKLDLPDAPWFTQRVRVAAFAQDAALVVGALAKAARDISLMMQIEVGEAAEPSGPGRGGSSTMPHKRNPVGAALVLSAAGRAPMLAATIVAALPQEHERALGGWQAEWPTMAALIETLASAVQAMHEVAPGLTIDPDAMQANMDATEGAVLAERATFLLAEKMGKQKAGKLVEEALAKGGSFIEALGQLEKELSDELALLGYSPKFVDRLLADLKRR</sequence>
<dbReference type="RefSeq" id="WP_147151306.1">
    <property type="nucleotide sequence ID" value="NZ_BKAJ01000072.1"/>
</dbReference>
<dbReference type="Proteomes" id="UP000321058">
    <property type="component" value="Unassembled WGS sequence"/>
</dbReference>
<keyword evidence="4" id="KW-0413">Isomerase</keyword>
<reference evidence="4 5" key="1">
    <citation type="submission" date="2019-07" db="EMBL/GenBank/DDBJ databases">
        <title>Whole genome shotgun sequence of Reyranella soli NBRC 108950.</title>
        <authorList>
            <person name="Hosoyama A."/>
            <person name="Uohara A."/>
            <person name="Ohji S."/>
            <person name="Ichikawa N."/>
        </authorList>
    </citation>
    <scope>NUCLEOTIDE SEQUENCE [LARGE SCALE GENOMIC DNA]</scope>
    <source>
        <strain evidence="4 5">NBRC 108950</strain>
    </source>
</reference>
<dbReference type="EMBL" id="BKAJ01000072">
    <property type="protein sequence ID" value="GEP56932.1"/>
    <property type="molecule type" value="Genomic_DNA"/>
</dbReference>
<evidence type="ECO:0000259" key="3">
    <source>
        <dbReference type="Pfam" id="PF00206"/>
    </source>
</evidence>
<dbReference type="InterPro" id="IPR020557">
    <property type="entry name" value="Fumarate_lyase_CS"/>
</dbReference>
<accession>A0A512NDA8</accession>
<organism evidence="4 5">
    <name type="scientific">Reyranella soli</name>
    <dbReference type="NCBI Taxonomy" id="1230389"/>
    <lineage>
        <taxon>Bacteria</taxon>
        <taxon>Pseudomonadati</taxon>
        <taxon>Pseudomonadota</taxon>
        <taxon>Alphaproteobacteria</taxon>
        <taxon>Hyphomicrobiales</taxon>
        <taxon>Reyranellaceae</taxon>
        <taxon>Reyranella</taxon>
    </lineage>
</organism>
<comment type="caution">
    <text evidence="4">The sequence shown here is derived from an EMBL/GenBank/DDBJ whole genome shotgun (WGS) entry which is preliminary data.</text>
</comment>
<keyword evidence="5" id="KW-1185">Reference proteome</keyword>
<feature type="domain" description="Fumarate lyase N-terminal" evidence="3">
    <location>
        <begin position="17"/>
        <end position="298"/>
    </location>
</feature>
<dbReference type="InterPro" id="IPR008948">
    <property type="entry name" value="L-Aspartase-like"/>
</dbReference>
<gene>
    <name evidence="4" type="primary">pcaB</name>
    <name evidence="4" type="ORF">RSO01_40980</name>
</gene>
<evidence type="ECO:0000313" key="5">
    <source>
        <dbReference type="Proteomes" id="UP000321058"/>
    </source>
</evidence>
<dbReference type="SUPFAM" id="SSF48557">
    <property type="entry name" value="L-aspartase-like"/>
    <property type="match status" value="1"/>
</dbReference>
<evidence type="ECO:0000313" key="4">
    <source>
        <dbReference type="EMBL" id="GEP56932.1"/>
    </source>
</evidence>
<dbReference type="AlphaFoldDB" id="A0A512NDA8"/>
<dbReference type="GO" id="GO:0019619">
    <property type="term" value="P:3,4-dihydroxybenzoate catabolic process"/>
    <property type="evidence" value="ECO:0007669"/>
    <property type="project" value="InterPro"/>
</dbReference>
<protein>
    <recommendedName>
        <fullName evidence="2">3-carboxy-cis,cis-muconate cycloisomerase</fullName>
        <ecNumber evidence="2">5.5.1.2</ecNumber>
    </recommendedName>
</protein>
<dbReference type="InterPro" id="IPR012789">
    <property type="entry name" value="Protocat_PcaB-like"/>
</dbReference>
<dbReference type="PANTHER" id="PTHR43172:SF2">
    <property type="entry name" value="ADENYLOSUCCINATE LYASE C-TERMINAL DOMAIN-CONTAINING PROTEIN"/>
    <property type="match status" value="1"/>
</dbReference>
<dbReference type="PRINTS" id="PR00145">
    <property type="entry name" value="ARGSUCLYASE"/>
</dbReference>
<evidence type="ECO:0000256" key="2">
    <source>
        <dbReference type="NCBIfam" id="TIGR02426"/>
    </source>
</evidence>
<dbReference type="OrthoDB" id="9768878at2"/>
<dbReference type="GO" id="GO:0016829">
    <property type="term" value="F:lyase activity"/>
    <property type="evidence" value="ECO:0007669"/>
    <property type="project" value="UniProtKB-ARBA"/>
</dbReference>
<dbReference type="InterPro" id="IPR000362">
    <property type="entry name" value="Fumarate_lyase_fam"/>
</dbReference>
<dbReference type="CDD" id="cd01597">
    <property type="entry name" value="pCLME"/>
    <property type="match status" value="1"/>
</dbReference>
<name>A0A512NDA8_9HYPH</name>
<evidence type="ECO:0000256" key="1">
    <source>
        <dbReference type="ARBA" id="ARBA00034772"/>
    </source>
</evidence>
<dbReference type="Pfam" id="PF00206">
    <property type="entry name" value="Lyase_1"/>
    <property type="match status" value="1"/>
</dbReference>
<dbReference type="PANTHER" id="PTHR43172">
    <property type="entry name" value="ADENYLOSUCCINATE LYASE"/>
    <property type="match status" value="1"/>
</dbReference>